<sequence length="1393" mass="154304">MSFGFGVGDFIAVIQVATKIRKRFSDAPTQFQSVSDEVKSLSILLSDVAVYADTWEETLGLPQAKELKTIVKGSRSVLEDLESLLAKRLYSTFPADEVGIAFIFCDYQRSTDTEHIDLARNLLRMILERPLAWPAALRPAYESAKRARSEVSLDDVFRILEVSMLLRRRNFVIIDAMDELHTDARDVLVPKLFELQRRTGLNIFATSRDIGRISDLFSGAHRKRIKATGEDIEQYLSTHMATLPNFVSRNADLQTEIKTAVIHAAGEMFLLADLHLLSLKTKPSPKALRKALQGLSSGPDSTKEALEKAMQRVTSQPQDTSTMALQALMILTMSRRPLAVNELCHALAIDLEDLESGFDAENIPPIDYVLSSCAGMVIVEVHTRPTQDSEPENRIGAASLADDSLIKLAHKSIRDYLSSTQSRWFPHAKAQMAAICRIFKQGFEKNDIDGELPFLNYAQDHWAIHHYEIDPVISTTTTEEEVGVKTGRKGSFPLSVKQAGERFALRQLALELQGMRDPLLLWACRENRIDLVEILLALSIDSFLEPLNKAQYEVDTNKDCGHAWCPAHGASQDIYPSSSDLCTRATEEPRMIDQALVMATRFSRQKIVEILVAHGASLAGRDHEGFTALGVAAREGHSDVLGWLLGQESMHANLLFAVQQRLDLAQLDVYKKWSLRPTSQPPRTNYNPAMKLKPEELLTGRVSITPLAAAVLHGHEVRVGQLEEKIDGIMSLLNASQQIQQNSPSSSGHTPPSSASVPVPSHEPGRNSIQQLLNPNIESASSAVPSNRPDLPEPASSPPSTQNYHYNARPLPPPGMAQPGSIATGPTTEGNSPKMPPDAAGPGFRAQQSRPSPPGNESVEIIPGFRMTFYEAERALNIYRSLYAPYFPFITIPVMATAYDLYEKTPFLFRTIVSVAAPQSPTTQADYKVWFRHYIAEHVVINNERRLEILQALLVHMAWGDFHFFIDSQATNFIQLAVALVIDLGLNRWPLDFGKASFLLIKDAASHTGIKKFWNKTHTLDEMRAALGTFYVTSLLSALFRRHNPMTYSSYLTKCCDEIEQAREYDSDSFLVTLVKIQQLLGRAAEIIPHGDDEASRRVNYAPIHMALTVIRKELDALVRQQPPEVECNSLLWTHYHGTICRLYEPVIYIRSTSAATGYDAGDANSRTSALWACLGSARDFFSAFMAIPPQNLVCMPFQSAHFSFAIVTASRLLFLGDEAASANNPRDPDWVVSVARDHLNFDGVCARLAEFFDEADRLATGLGRRGRYVDGERSVLGMFKDKVRWIRSWYLGRARPGTSEGYPASYPHDPRFRREAVGDVAKDGVSGGGGVGTTEAGASNATAQAGAGGGQAMDVDYGAPSQLPMPGELDETFWQAMFDMNGSGVDWMEVQT</sequence>
<evidence type="ECO:0000256" key="6">
    <source>
        <dbReference type="ARBA" id="ARBA00023242"/>
    </source>
</evidence>
<reference evidence="10" key="1">
    <citation type="submission" date="2023-06" db="EMBL/GenBank/DDBJ databases">
        <authorList>
            <person name="Noh H."/>
        </authorList>
    </citation>
    <scope>NUCLEOTIDE SEQUENCE</scope>
    <source>
        <strain evidence="10">DUCC20226</strain>
    </source>
</reference>
<dbReference type="InterPro" id="IPR051089">
    <property type="entry name" value="prtT"/>
</dbReference>
<evidence type="ECO:0000256" key="5">
    <source>
        <dbReference type="ARBA" id="ARBA00023163"/>
    </source>
</evidence>
<dbReference type="EMBL" id="JAUJFL010000001">
    <property type="protein sequence ID" value="KAK2613329.1"/>
    <property type="molecule type" value="Genomic_DNA"/>
</dbReference>
<accession>A0AAD9SPE0</accession>
<dbReference type="GO" id="GO:0000981">
    <property type="term" value="F:DNA-binding transcription factor activity, RNA polymerase II-specific"/>
    <property type="evidence" value="ECO:0007669"/>
    <property type="project" value="TreeGrafter"/>
</dbReference>
<dbReference type="InterPro" id="IPR036770">
    <property type="entry name" value="Ankyrin_rpt-contain_sf"/>
</dbReference>
<dbReference type="InterPro" id="IPR056884">
    <property type="entry name" value="NPHP3-like_N"/>
</dbReference>
<feature type="domain" description="Nephrocystin 3-like N-terminal" evidence="9">
    <location>
        <begin position="83"/>
        <end position="208"/>
    </location>
</feature>
<evidence type="ECO:0000256" key="3">
    <source>
        <dbReference type="ARBA" id="ARBA00023015"/>
    </source>
</evidence>
<organism evidence="10 11">
    <name type="scientific">Phomopsis amygdali</name>
    <name type="common">Fusicoccum amygdali</name>
    <dbReference type="NCBI Taxonomy" id="1214568"/>
    <lineage>
        <taxon>Eukaryota</taxon>
        <taxon>Fungi</taxon>
        <taxon>Dikarya</taxon>
        <taxon>Ascomycota</taxon>
        <taxon>Pezizomycotina</taxon>
        <taxon>Sordariomycetes</taxon>
        <taxon>Sordariomycetidae</taxon>
        <taxon>Diaporthales</taxon>
        <taxon>Diaporthaceae</taxon>
        <taxon>Diaporthe</taxon>
    </lineage>
</organism>
<keyword evidence="5" id="KW-0804">Transcription</keyword>
<evidence type="ECO:0000259" key="9">
    <source>
        <dbReference type="Pfam" id="PF24883"/>
    </source>
</evidence>
<dbReference type="Pfam" id="PF24883">
    <property type="entry name" value="NPHP3_N"/>
    <property type="match status" value="1"/>
</dbReference>
<evidence type="ECO:0000313" key="11">
    <source>
        <dbReference type="Proteomes" id="UP001265746"/>
    </source>
</evidence>
<proteinExistence type="predicted"/>
<dbReference type="Pfam" id="PF04082">
    <property type="entry name" value="Fungal_trans"/>
    <property type="match status" value="1"/>
</dbReference>
<feature type="compositionally biased region" description="Polar residues" evidence="7">
    <location>
        <begin position="767"/>
        <end position="785"/>
    </location>
</feature>
<evidence type="ECO:0000256" key="7">
    <source>
        <dbReference type="SAM" id="MobiDB-lite"/>
    </source>
</evidence>
<keyword evidence="4" id="KW-0238">DNA-binding</keyword>
<dbReference type="Gene3D" id="1.25.40.20">
    <property type="entry name" value="Ankyrin repeat-containing domain"/>
    <property type="match status" value="1"/>
</dbReference>
<dbReference type="GO" id="GO:0000976">
    <property type="term" value="F:transcription cis-regulatory region binding"/>
    <property type="evidence" value="ECO:0007669"/>
    <property type="project" value="TreeGrafter"/>
</dbReference>
<feature type="compositionally biased region" description="Low complexity" evidence="7">
    <location>
        <begin position="737"/>
        <end position="760"/>
    </location>
</feature>
<evidence type="ECO:0000313" key="10">
    <source>
        <dbReference type="EMBL" id="KAK2613329.1"/>
    </source>
</evidence>
<dbReference type="SMART" id="SM00248">
    <property type="entry name" value="ANK"/>
    <property type="match status" value="4"/>
</dbReference>
<evidence type="ECO:0000256" key="4">
    <source>
        <dbReference type="ARBA" id="ARBA00023125"/>
    </source>
</evidence>
<evidence type="ECO:0008006" key="12">
    <source>
        <dbReference type="Google" id="ProtNLM"/>
    </source>
</evidence>
<keyword evidence="6" id="KW-0539">Nucleus</keyword>
<feature type="compositionally biased region" description="Low complexity" evidence="7">
    <location>
        <begin position="1334"/>
        <end position="1346"/>
    </location>
</feature>
<protein>
    <recommendedName>
        <fullName evidence="12">Ankyrin repeat protein</fullName>
    </recommendedName>
</protein>
<evidence type="ECO:0000256" key="1">
    <source>
        <dbReference type="ARBA" id="ARBA00004123"/>
    </source>
</evidence>
<dbReference type="PANTHER" id="PTHR31845">
    <property type="entry name" value="FINGER DOMAIN PROTEIN, PUTATIVE-RELATED"/>
    <property type="match status" value="1"/>
</dbReference>
<dbReference type="InterPro" id="IPR007219">
    <property type="entry name" value="XnlR_reg_dom"/>
</dbReference>
<feature type="region of interest" description="Disordered" evidence="7">
    <location>
        <begin position="737"/>
        <end position="858"/>
    </location>
</feature>
<keyword evidence="3" id="KW-0805">Transcription regulation</keyword>
<dbReference type="InterPro" id="IPR027417">
    <property type="entry name" value="P-loop_NTPase"/>
</dbReference>
<evidence type="ECO:0000256" key="2">
    <source>
        <dbReference type="ARBA" id="ARBA00022737"/>
    </source>
</evidence>
<gene>
    <name evidence="10" type="ORF">N8I77_000248</name>
</gene>
<dbReference type="GO" id="GO:0006351">
    <property type="term" value="P:DNA-templated transcription"/>
    <property type="evidence" value="ECO:0007669"/>
    <property type="project" value="InterPro"/>
</dbReference>
<dbReference type="PANTHER" id="PTHR31845:SF10">
    <property type="entry name" value="ZN(II)2CYS6 TRANSCRIPTION FACTOR (EUROFUNG)"/>
    <property type="match status" value="1"/>
</dbReference>
<dbReference type="SUPFAM" id="SSF48403">
    <property type="entry name" value="Ankyrin repeat"/>
    <property type="match status" value="1"/>
</dbReference>
<dbReference type="CDD" id="cd12148">
    <property type="entry name" value="fungal_TF_MHR"/>
    <property type="match status" value="1"/>
</dbReference>
<dbReference type="Pfam" id="PF13637">
    <property type="entry name" value="Ank_4"/>
    <property type="match status" value="1"/>
</dbReference>
<dbReference type="Proteomes" id="UP001265746">
    <property type="component" value="Unassembled WGS sequence"/>
</dbReference>
<keyword evidence="2" id="KW-0677">Repeat</keyword>
<comment type="subcellular location">
    <subcellularLocation>
        <location evidence="1">Nucleus</location>
    </subcellularLocation>
</comment>
<feature type="region of interest" description="Disordered" evidence="7">
    <location>
        <begin position="1325"/>
        <end position="1351"/>
    </location>
</feature>
<dbReference type="GO" id="GO:0008270">
    <property type="term" value="F:zinc ion binding"/>
    <property type="evidence" value="ECO:0007669"/>
    <property type="project" value="InterPro"/>
</dbReference>
<comment type="caution">
    <text evidence="10">The sequence shown here is derived from an EMBL/GenBank/DDBJ whole genome shotgun (WGS) entry which is preliminary data.</text>
</comment>
<dbReference type="GO" id="GO:0005634">
    <property type="term" value="C:nucleus"/>
    <property type="evidence" value="ECO:0007669"/>
    <property type="project" value="UniProtKB-SubCell"/>
</dbReference>
<evidence type="ECO:0000259" key="8">
    <source>
        <dbReference type="Pfam" id="PF04082"/>
    </source>
</evidence>
<feature type="domain" description="Xylanolytic transcriptional activator regulatory" evidence="8">
    <location>
        <begin position="876"/>
        <end position="1051"/>
    </location>
</feature>
<keyword evidence="11" id="KW-1185">Reference proteome</keyword>
<dbReference type="Gene3D" id="3.40.50.300">
    <property type="entry name" value="P-loop containing nucleotide triphosphate hydrolases"/>
    <property type="match status" value="1"/>
</dbReference>
<dbReference type="InterPro" id="IPR002110">
    <property type="entry name" value="Ankyrin_rpt"/>
</dbReference>
<name>A0AAD9SPE0_PHOAM</name>